<name>A0A183SSP1_SCHSO</name>
<dbReference type="InterPro" id="IPR011989">
    <property type="entry name" value="ARM-like"/>
</dbReference>
<dbReference type="InterPro" id="IPR051944">
    <property type="entry name" value="BEACH_domain_protein"/>
</dbReference>
<proteinExistence type="predicted"/>
<protein>
    <submittedName>
        <fullName evidence="2">WD repeat and FYVE domain containing 3</fullName>
    </submittedName>
</protein>
<organism evidence="2">
    <name type="scientific">Schistocephalus solidus</name>
    <name type="common">Tapeworm</name>
    <dbReference type="NCBI Taxonomy" id="70667"/>
    <lineage>
        <taxon>Eukaryota</taxon>
        <taxon>Metazoa</taxon>
        <taxon>Spiralia</taxon>
        <taxon>Lophotrochozoa</taxon>
        <taxon>Platyhelminthes</taxon>
        <taxon>Cestoda</taxon>
        <taxon>Eucestoda</taxon>
        <taxon>Diphyllobothriidea</taxon>
        <taxon>Diphyllobothriidae</taxon>
        <taxon>Schistocephalus</taxon>
    </lineage>
</organism>
<dbReference type="PANTHER" id="PTHR46108:SF4">
    <property type="entry name" value="BLUE CHEESE"/>
    <property type="match status" value="1"/>
</dbReference>
<dbReference type="SUPFAM" id="SSF48371">
    <property type="entry name" value="ARM repeat"/>
    <property type="match status" value="1"/>
</dbReference>
<dbReference type="InterPro" id="IPR016024">
    <property type="entry name" value="ARM-type_fold"/>
</dbReference>
<keyword evidence="1" id="KW-0853">WD repeat</keyword>
<dbReference type="PANTHER" id="PTHR46108">
    <property type="entry name" value="BLUE CHEESE"/>
    <property type="match status" value="1"/>
</dbReference>
<dbReference type="WBParaSite" id="SSLN_0000748801-mRNA-1">
    <property type="protein sequence ID" value="SSLN_0000748801-mRNA-1"/>
    <property type="gene ID" value="SSLN_0000748801"/>
</dbReference>
<reference evidence="2" key="1">
    <citation type="submission" date="2016-06" db="UniProtKB">
        <authorList>
            <consortium name="WormBaseParasite"/>
        </authorList>
    </citation>
    <scope>IDENTIFICATION</scope>
</reference>
<sequence>LEEGLIQLNTNVNTFSGQECKIEYESLPTGTLLLLTLEQLACGASLIECMAAASVPSTLAKCLYIFLDLPPSESSELSKTRLLFQCKFTGLLQKICVSAFAAEELVQADALRHLFSASVDPCSSENACWRRNSCKILTTLAQNSLTPLVIQYIHDSGCIAECIENLRQMRLPKRDVMETFTSLFHVLSESSRSSTQLLDDFHACGAYSAFTELLLKVELEESEEAKKFCQQLCRILGDLVFIGSQEIRPRGSSVVEIFQLPGFVGHLPKAKSKLSLLIPV</sequence>
<accession>A0A183SSP1</accession>
<evidence type="ECO:0000313" key="2">
    <source>
        <dbReference type="WBParaSite" id="SSLN_0000748801-mRNA-1"/>
    </source>
</evidence>
<dbReference type="AlphaFoldDB" id="A0A183SSP1"/>
<dbReference type="Gene3D" id="1.25.10.10">
    <property type="entry name" value="Leucine-rich Repeat Variant"/>
    <property type="match status" value="1"/>
</dbReference>
<evidence type="ECO:0000256" key="1">
    <source>
        <dbReference type="ARBA" id="ARBA00022574"/>
    </source>
</evidence>